<proteinExistence type="predicted"/>
<evidence type="ECO:0000313" key="2">
    <source>
        <dbReference type="Proteomes" id="UP000689195"/>
    </source>
</evidence>
<protein>
    <submittedName>
        <fullName evidence="1">Uncharacterized protein</fullName>
    </submittedName>
</protein>
<sequence>MIAQITGHNLSTIKAIYRIYRNEGRINKKEKRDRELHTQKNVAVFVVDEETRYLKFIIKQHTKKEIILRSHEKFSESQDDIVNITLQKAANEIRNNLNSLQSKKNFDQSLESIMKNGIKDKEIINIPFKSNFQFDANSYINVKTISNLFKQSENLPLKKTCIQTPQKQWIQQEQQINDLKRIFELQVQEYLGKSQLDNLK</sequence>
<dbReference type="EMBL" id="CAJJDO010000002">
    <property type="protein sequence ID" value="CAD8133647.1"/>
    <property type="molecule type" value="Genomic_DNA"/>
</dbReference>
<name>A0A8S1S1X4_9CILI</name>
<dbReference type="Proteomes" id="UP000689195">
    <property type="component" value="Unassembled WGS sequence"/>
</dbReference>
<gene>
    <name evidence="1" type="ORF">PPENT_87.1.T0020528</name>
</gene>
<comment type="caution">
    <text evidence="1">The sequence shown here is derived from an EMBL/GenBank/DDBJ whole genome shotgun (WGS) entry which is preliminary data.</text>
</comment>
<evidence type="ECO:0000313" key="1">
    <source>
        <dbReference type="EMBL" id="CAD8133647.1"/>
    </source>
</evidence>
<keyword evidence="2" id="KW-1185">Reference proteome</keyword>
<dbReference type="AlphaFoldDB" id="A0A8S1S1X4"/>
<dbReference type="OrthoDB" id="299439at2759"/>
<accession>A0A8S1S1X4</accession>
<organism evidence="1 2">
    <name type="scientific">Paramecium pentaurelia</name>
    <dbReference type="NCBI Taxonomy" id="43138"/>
    <lineage>
        <taxon>Eukaryota</taxon>
        <taxon>Sar</taxon>
        <taxon>Alveolata</taxon>
        <taxon>Ciliophora</taxon>
        <taxon>Intramacronucleata</taxon>
        <taxon>Oligohymenophorea</taxon>
        <taxon>Peniculida</taxon>
        <taxon>Parameciidae</taxon>
        <taxon>Paramecium</taxon>
    </lineage>
</organism>
<reference evidence="1" key="1">
    <citation type="submission" date="2021-01" db="EMBL/GenBank/DDBJ databases">
        <authorList>
            <consortium name="Genoscope - CEA"/>
            <person name="William W."/>
        </authorList>
    </citation>
    <scope>NUCLEOTIDE SEQUENCE</scope>
</reference>